<evidence type="ECO:0000256" key="2">
    <source>
        <dbReference type="ARBA" id="ARBA00023239"/>
    </source>
</evidence>
<dbReference type="CDD" id="cd06558">
    <property type="entry name" value="crotonase-like"/>
    <property type="match status" value="1"/>
</dbReference>
<dbReference type="GO" id="GO:0016829">
    <property type="term" value="F:lyase activity"/>
    <property type="evidence" value="ECO:0007669"/>
    <property type="project" value="UniProtKB-KW"/>
</dbReference>
<organism evidence="4 5">
    <name type="scientific">Paraglaciecola chathamensis</name>
    <dbReference type="NCBI Taxonomy" id="368405"/>
    <lineage>
        <taxon>Bacteria</taxon>
        <taxon>Pseudomonadati</taxon>
        <taxon>Pseudomonadota</taxon>
        <taxon>Gammaproteobacteria</taxon>
        <taxon>Alteromonadales</taxon>
        <taxon>Alteromonadaceae</taxon>
        <taxon>Paraglaciecola</taxon>
    </lineage>
</organism>
<dbReference type="PROSITE" id="PS00166">
    <property type="entry name" value="ENOYL_COA_HYDRATASE"/>
    <property type="match status" value="1"/>
</dbReference>
<evidence type="ECO:0000313" key="5">
    <source>
        <dbReference type="Proteomes" id="UP000622604"/>
    </source>
</evidence>
<dbReference type="RefSeq" id="WP_191865493.1">
    <property type="nucleotide sequence ID" value="NZ_BMZC01000003.1"/>
</dbReference>
<dbReference type="PANTHER" id="PTHR11941">
    <property type="entry name" value="ENOYL-COA HYDRATASE-RELATED"/>
    <property type="match status" value="1"/>
</dbReference>
<dbReference type="Gene3D" id="1.10.12.10">
    <property type="entry name" value="Lyase 2-enoyl-coa Hydratase, Chain A, domain 2"/>
    <property type="match status" value="1"/>
</dbReference>
<reference evidence="4" key="2">
    <citation type="submission" date="2020-09" db="EMBL/GenBank/DDBJ databases">
        <authorList>
            <person name="Sun Q."/>
            <person name="Kim S."/>
        </authorList>
    </citation>
    <scope>NUCLEOTIDE SEQUENCE</scope>
    <source>
        <strain evidence="4">KCTC 32337</strain>
    </source>
</reference>
<dbReference type="Pfam" id="PF00378">
    <property type="entry name" value="ECH_1"/>
    <property type="match status" value="1"/>
</dbReference>
<dbReference type="AlphaFoldDB" id="A0A8H9I7K3"/>
<dbReference type="Gene3D" id="3.90.226.10">
    <property type="entry name" value="2-enoyl-CoA Hydratase, Chain A, domain 1"/>
    <property type="match status" value="1"/>
</dbReference>
<dbReference type="InterPro" id="IPR001753">
    <property type="entry name" value="Enoyl-CoA_hydra/iso"/>
</dbReference>
<sequence length="261" mass="28208">MSTVTLNTKGKVAYLSLNRAEKYNALTQAMWQAIADACDTLAQERSIRVLVLKAEGQKAFCAGADIQELHDMLANPDAFSASNHIVQEAQQKLAALPFATIAQINGVCVGGGMGLAMCCDFRIAVEEASFAITPAKLGLLYSLADTQRLVNLVGLPRAKELLYLGKKIDTHTALDWGLLSQVVERAHLSEATDALVKKILGVSGYSVSGTKRALAYLCDMPNNEALDNKAALQQLFDDAFHTEDFIEGAAAFTQKRPARFD</sequence>
<evidence type="ECO:0000313" key="4">
    <source>
        <dbReference type="EMBL" id="GGZ54430.1"/>
    </source>
</evidence>
<name>A0A8H9I7K3_9ALTE</name>
<dbReference type="InterPro" id="IPR029045">
    <property type="entry name" value="ClpP/crotonase-like_dom_sf"/>
</dbReference>
<comment type="caution">
    <text evidence="4">The sequence shown here is derived from an EMBL/GenBank/DDBJ whole genome shotgun (WGS) entry which is preliminary data.</text>
</comment>
<evidence type="ECO:0000256" key="1">
    <source>
        <dbReference type="ARBA" id="ARBA00005254"/>
    </source>
</evidence>
<keyword evidence="2" id="KW-0456">Lyase</keyword>
<dbReference type="SUPFAM" id="SSF52096">
    <property type="entry name" value="ClpP/crotonase"/>
    <property type="match status" value="1"/>
</dbReference>
<evidence type="ECO:0000256" key="3">
    <source>
        <dbReference type="RuleBase" id="RU003707"/>
    </source>
</evidence>
<dbReference type="PANTHER" id="PTHR11941:SF54">
    <property type="entry name" value="ENOYL-COA HYDRATASE, MITOCHONDRIAL"/>
    <property type="match status" value="1"/>
</dbReference>
<dbReference type="Proteomes" id="UP000622604">
    <property type="component" value="Unassembled WGS sequence"/>
</dbReference>
<protein>
    <submittedName>
        <fullName evidence="4">Enoyl-CoA hydratase</fullName>
    </submittedName>
</protein>
<accession>A0A8H9I7K3</accession>
<proteinExistence type="inferred from homology"/>
<dbReference type="InterPro" id="IPR014748">
    <property type="entry name" value="Enoyl-CoA_hydra_C"/>
</dbReference>
<dbReference type="InterPro" id="IPR018376">
    <property type="entry name" value="Enoyl-CoA_hyd/isom_CS"/>
</dbReference>
<comment type="similarity">
    <text evidence="1 3">Belongs to the enoyl-CoA hydratase/isomerase family.</text>
</comment>
<reference evidence="4" key="1">
    <citation type="journal article" date="2014" name="Int. J. Syst. Evol. Microbiol.">
        <title>Complete genome sequence of Corynebacterium casei LMG S-19264T (=DSM 44701T), isolated from a smear-ripened cheese.</title>
        <authorList>
            <consortium name="US DOE Joint Genome Institute (JGI-PGF)"/>
            <person name="Walter F."/>
            <person name="Albersmeier A."/>
            <person name="Kalinowski J."/>
            <person name="Ruckert C."/>
        </authorList>
    </citation>
    <scope>NUCLEOTIDE SEQUENCE</scope>
    <source>
        <strain evidence="4">KCTC 32337</strain>
    </source>
</reference>
<dbReference type="GO" id="GO:0006635">
    <property type="term" value="P:fatty acid beta-oxidation"/>
    <property type="evidence" value="ECO:0007669"/>
    <property type="project" value="TreeGrafter"/>
</dbReference>
<dbReference type="EMBL" id="BMZC01000003">
    <property type="protein sequence ID" value="GGZ54430.1"/>
    <property type="molecule type" value="Genomic_DNA"/>
</dbReference>
<gene>
    <name evidence="4" type="primary">paaG</name>
    <name evidence="4" type="ORF">GCM10011274_10410</name>
</gene>